<evidence type="ECO:0000256" key="1">
    <source>
        <dbReference type="ARBA" id="ARBA00022490"/>
    </source>
</evidence>
<dbReference type="NCBIfam" id="NF009210">
    <property type="entry name" value="PRK12559.1"/>
    <property type="match status" value="1"/>
</dbReference>
<dbReference type="NCBIfam" id="TIGR01617">
    <property type="entry name" value="arsC_related"/>
    <property type="match status" value="1"/>
</dbReference>
<keyword evidence="6" id="KW-1185">Reference proteome</keyword>
<evidence type="ECO:0000313" key="6">
    <source>
        <dbReference type="Proteomes" id="UP000257144"/>
    </source>
</evidence>
<dbReference type="CDD" id="cd03032">
    <property type="entry name" value="ArsC_Spx"/>
    <property type="match status" value="1"/>
</dbReference>
<evidence type="ECO:0000256" key="4">
    <source>
        <dbReference type="HAMAP-Rule" id="MF_01132"/>
    </source>
</evidence>
<dbReference type="AlphaFoldDB" id="A0A3D8GTB4"/>
<dbReference type="Proteomes" id="UP000257144">
    <property type="component" value="Unassembled WGS sequence"/>
</dbReference>
<dbReference type="PROSITE" id="PS51353">
    <property type="entry name" value="ARSC"/>
    <property type="match status" value="1"/>
</dbReference>
<sequence length="134" mass="16031">MLNLYTSPSCTSCRKAKAWLEEHQIDYVERNITKQPLTIEEIKEILRLTYEGTEEIISVNSKTFRKLNIDLESLKLHELYQIITENPSMLRRPIIKDEKRMNIGFNEEEIRSFLPRNLRNFIFDEPHQMADHTH</sequence>
<dbReference type="Pfam" id="PF03960">
    <property type="entry name" value="ArsC"/>
    <property type="match status" value="1"/>
</dbReference>
<comment type="function">
    <text evidence="4">Global transcriptional regulator that plays a key role in stress response and exerts either positive or negative regulation of genes. Acts by interacting with the C-terminal domain of the alpha subunit of the RNA polymerase (RNAP). This interaction can enhance binding of RNAP to the promoter region of target genes and stimulate their transcription, or block interaction of RNAP with activator.</text>
</comment>
<organism evidence="5 6">
    <name type="scientific">Neobacillus piezotolerans</name>
    <dbReference type="NCBI Taxonomy" id="2259171"/>
    <lineage>
        <taxon>Bacteria</taxon>
        <taxon>Bacillati</taxon>
        <taxon>Bacillota</taxon>
        <taxon>Bacilli</taxon>
        <taxon>Bacillales</taxon>
        <taxon>Bacillaceae</taxon>
        <taxon>Neobacillus</taxon>
    </lineage>
</organism>
<dbReference type="PANTHER" id="PTHR30041:SF7">
    <property type="entry name" value="GLOBAL TRANSCRIPTIONAL REGULATOR SPX"/>
    <property type="match status" value="1"/>
</dbReference>
<feature type="disulfide bond" description="Redox-active" evidence="4">
    <location>
        <begin position="10"/>
        <end position="13"/>
    </location>
</feature>
<dbReference type="HAMAP" id="MF_01132">
    <property type="entry name" value="Spx"/>
    <property type="match status" value="1"/>
</dbReference>
<dbReference type="InterPro" id="IPR036249">
    <property type="entry name" value="Thioredoxin-like_sf"/>
</dbReference>
<gene>
    <name evidence="5" type="primary">spxA</name>
    <name evidence="4" type="synonym">spx</name>
    <name evidence="5" type="ORF">DRW41_07660</name>
</gene>
<dbReference type="PROSITE" id="PS51354">
    <property type="entry name" value="GLUTAREDOXIN_2"/>
    <property type="match status" value="1"/>
</dbReference>
<protein>
    <recommendedName>
        <fullName evidence="4">Global transcriptional regulator Spx</fullName>
    </recommendedName>
</protein>
<evidence type="ECO:0000256" key="3">
    <source>
        <dbReference type="ARBA" id="ARBA00023163"/>
    </source>
</evidence>
<comment type="subcellular location">
    <subcellularLocation>
        <location evidence="4">Cytoplasm</location>
    </subcellularLocation>
</comment>
<evidence type="ECO:0000313" key="5">
    <source>
        <dbReference type="EMBL" id="RDU37703.1"/>
    </source>
</evidence>
<dbReference type="NCBIfam" id="NF002459">
    <property type="entry name" value="PRK01655.1"/>
    <property type="match status" value="1"/>
</dbReference>
<dbReference type="InterPro" id="IPR006660">
    <property type="entry name" value="Arsenate_reductase-like"/>
</dbReference>
<reference evidence="5 6" key="1">
    <citation type="submission" date="2018-07" db="EMBL/GenBank/DDBJ databases">
        <title>Bacillus sp. YLB-04 draft genome sequence.</title>
        <authorList>
            <person name="Yu L."/>
            <person name="Tang X."/>
        </authorList>
    </citation>
    <scope>NUCLEOTIDE SEQUENCE [LARGE SCALE GENOMIC DNA]</scope>
    <source>
        <strain evidence="5 6">YLB-04</strain>
    </source>
</reference>
<dbReference type="SUPFAM" id="SSF52833">
    <property type="entry name" value="Thioredoxin-like"/>
    <property type="match status" value="1"/>
</dbReference>
<keyword evidence="4" id="KW-1015">Disulfide bond</keyword>
<dbReference type="PANTHER" id="PTHR30041">
    <property type="entry name" value="ARSENATE REDUCTASE"/>
    <property type="match status" value="1"/>
</dbReference>
<dbReference type="OrthoDB" id="9794155at2"/>
<dbReference type="EMBL" id="QNQT01000002">
    <property type="protein sequence ID" value="RDU37703.1"/>
    <property type="molecule type" value="Genomic_DNA"/>
</dbReference>
<dbReference type="GO" id="GO:0045892">
    <property type="term" value="P:negative regulation of DNA-templated transcription"/>
    <property type="evidence" value="ECO:0007669"/>
    <property type="project" value="InterPro"/>
</dbReference>
<dbReference type="RefSeq" id="WP_115451374.1">
    <property type="nucleotide sequence ID" value="NZ_QNQT01000002.1"/>
</dbReference>
<keyword evidence="2 4" id="KW-0805">Transcription regulation</keyword>
<comment type="caution">
    <text evidence="5">The sequence shown here is derived from an EMBL/GenBank/DDBJ whole genome shotgun (WGS) entry which is preliminary data.</text>
</comment>
<dbReference type="GO" id="GO:0005737">
    <property type="term" value="C:cytoplasm"/>
    <property type="evidence" value="ECO:0007669"/>
    <property type="project" value="UniProtKB-SubCell"/>
</dbReference>
<keyword evidence="3 4" id="KW-0804">Transcription</keyword>
<comment type="similarity">
    <text evidence="4">Belongs to the ArsC family. Spx subfamily.</text>
</comment>
<dbReference type="InterPro" id="IPR023731">
    <property type="entry name" value="Spx"/>
</dbReference>
<evidence type="ECO:0000256" key="2">
    <source>
        <dbReference type="ARBA" id="ARBA00023015"/>
    </source>
</evidence>
<keyword evidence="1 4" id="KW-0963">Cytoplasm</keyword>
<accession>A0A3D8GTB4</accession>
<dbReference type="InterPro" id="IPR006504">
    <property type="entry name" value="Tscrpt_reg_Spx/MgsR"/>
</dbReference>
<keyword evidence="4" id="KW-0676">Redox-active center</keyword>
<name>A0A3D8GTB4_9BACI</name>
<proteinExistence type="inferred from homology"/>
<dbReference type="Gene3D" id="3.40.30.10">
    <property type="entry name" value="Glutaredoxin"/>
    <property type="match status" value="1"/>
</dbReference>
<comment type="subunit">
    <text evidence="4">Interacts with the C-terminal domain of the alpha subunit of the RNAP.</text>
</comment>